<accession>A0ABP8HIB4</accession>
<evidence type="ECO:0000313" key="2">
    <source>
        <dbReference type="EMBL" id="GAA4339750.1"/>
    </source>
</evidence>
<dbReference type="Proteomes" id="UP001500582">
    <property type="component" value="Unassembled WGS sequence"/>
</dbReference>
<name>A0ABP8HIB4_9SPHI</name>
<comment type="caution">
    <text evidence="2">The sequence shown here is derived from an EMBL/GenBank/DDBJ whole genome shotgun (WGS) entry which is preliminary data.</text>
</comment>
<proteinExistence type="predicted"/>
<gene>
    <name evidence="2" type="ORF">GCM10023149_50670</name>
</gene>
<reference evidence="3" key="1">
    <citation type="journal article" date="2019" name="Int. J. Syst. Evol. Microbiol.">
        <title>The Global Catalogue of Microorganisms (GCM) 10K type strain sequencing project: providing services to taxonomists for standard genome sequencing and annotation.</title>
        <authorList>
            <consortium name="The Broad Institute Genomics Platform"/>
            <consortium name="The Broad Institute Genome Sequencing Center for Infectious Disease"/>
            <person name="Wu L."/>
            <person name="Ma J."/>
        </authorList>
    </citation>
    <scope>NUCLEOTIDE SEQUENCE [LARGE SCALE GENOMIC DNA]</scope>
    <source>
        <strain evidence="3">JCM 17705</strain>
    </source>
</reference>
<sequence>MEQMKSLADQLREQLAKPAAQQLRKNKSPKGAEKKSPGKPAASPAILNDIHAYDTTGNKSMVHARFDSKTVDILNKFKMATGVDVSKTVAFAVHHFLSTQPEIKTIIKQYIQNTDL</sequence>
<protein>
    <submittedName>
        <fullName evidence="2">Uncharacterized protein</fullName>
    </submittedName>
</protein>
<organism evidence="2 3">
    <name type="scientific">Mucilaginibacter gynuensis</name>
    <dbReference type="NCBI Taxonomy" id="1302236"/>
    <lineage>
        <taxon>Bacteria</taxon>
        <taxon>Pseudomonadati</taxon>
        <taxon>Bacteroidota</taxon>
        <taxon>Sphingobacteriia</taxon>
        <taxon>Sphingobacteriales</taxon>
        <taxon>Sphingobacteriaceae</taxon>
        <taxon>Mucilaginibacter</taxon>
    </lineage>
</organism>
<dbReference type="EMBL" id="BAABFT010000023">
    <property type="protein sequence ID" value="GAA4339750.1"/>
    <property type="molecule type" value="Genomic_DNA"/>
</dbReference>
<evidence type="ECO:0000313" key="3">
    <source>
        <dbReference type="Proteomes" id="UP001500582"/>
    </source>
</evidence>
<evidence type="ECO:0000256" key="1">
    <source>
        <dbReference type="SAM" id="MobiDB-lite"/>
    </source>
</evidence>
<keyword evidence="3" id="KW-1185">Reference proteome</keyword>
<feature type="region of interest" description="Disordered" evidence="1">
    <location>
        <begin position="1"/>
        <end position="46"/>
    </location>
</feature>
<dbReference type="RefSeq" id="WP_345214021.1">
    <property type="nucleotide sequence ID" value="NZ_BAABFT010000023.1"/>
</dbReference>